<keyword evidence="1" id="KW-1133">Transmembrane helix</keyword>
<dbReference type="EMBL" id="MN740739">
    <property type="protein sequence ID" value="QHU09590.1"/>
    <property type="molecule type" value="Genomic_DNA"/>
</dbReference>
<dbReference type="Gene3D" id="3.40.50.150">
    <property type="entry name" value="Vaccinia Virus protein VP39"/>
    <property type="match status" value="1"/>
</dbReference>
<evidence type="ECO:0008006" key="3">
    <source>
        <dbReference type="Google" id="ProtNLM"/>
    </source>
</evidence>
<dbReference type="Pfam" id="PF13578">
    <property type="entry name" value="Methyltransf_24"/>
    <property type="match status" value="1"/>
</dbReference>
<keyword evidence="1" id="KW-0812">Transmembrane</keyword>
<dbReference type="SUPFAM" id="SSF53335">
    <property type="entry name" value="S-adenosyl-L-methionine-dependent methyltransferases"/>
    <property type="match status" value="1"/>
</dbReference>
<feature type="transmembrane region" description="Helical" evidence="1">
    <location>
        <begin position="69"/>
        <end position="89"/>
    </location>
</feature>
<evidence type="ECO:0000313" key="2">
    <source>
        <dbReference type="EMBL" id="QHU09590.1"/>
    </source>
</evidence>
<keyword evidence="1" id="KW-0472">Membrane</keyword>
<accession>A0A6C0JY02</accession>
<proteinExistence type="predicted"/>
<evidence type="ECO:0000256" key="1">
    <source>
        <dbReference type="SAM" id="Phobius"/>
    </source>
</evidence>
<dbReference type="AlphaFoldDB" id="A0A6C0JY02"/>
<sequence>MTLYECYMYARKRLQHIVMDSTGAYTELCDLGRLCKIDKSPYNTNEGGHRHPYTALYSMLFAPLKNKEIVFGEIGVAMGGSVCLWLNYFSKGRFFFFDRDQNLLNNVNTMNLPKRQTYTGLVDVRIDGDVGRAILKACMTDVSGSMHLFDVILDDSSHDYEDQIRIVKECWPHIRSGGYMIVEDVFRKIPESDFERDLDLVLSECADAYFVVCNHEERYSPGWNNDKILVLVKA</sequence>
<protein>
    <recommendedName>
        <fullName evidence="3">Methyltransferase</fullName>
    </recommendedName>
</protein>
<name>A0A6C0JY02_9ZZZZ</name>
<reference evidence="2" key="1">
    <citation type="journal article" date="2020" name="Nature">
        <title>Giant virus diversity and host interactions through global metagenomics.</title>
        <authorList>
            <person name="Schulz F."/>
            <person name="Roux S."/>
            <person name="Paez-Espino D."/>
            <person name="Jungbluth S."/>
            <person name="Walsh D.A."/>
            <person name="Denef V.J."/>
            <person name="McMahon K.D."/>
            <person name="Konstantinidis K.T."/>
            <person name="Eloe-Fadrosh E.A."/>
            <person name="Kyrpides N.C."/>
            <person name="Woyke T."/>
        </authorList>
    </citation>
    <scope>NUCLEOTIDE SEQUENCE</scope>
    <source>
        <strain evidence="2">GVMAG-S-1101164-105</strain>
    </source>
</reference>
<dbReference type="InterPro" id="IPR029063">
    <property type="entry name" value="SAM-dependent_MTases_sf"/>
</dbReference>
<organism evidence="2">
    <name type="scientific">viral metagenome</name>
    <dbReference type="NCBI Taxonomy" id="1070528"/>
    <lineage>
        <taxon>unclassified sequences</taxon>
        <taxon>metagenomes</taxon>
        <taxon>organismal metagenomes</taxon>
    </lineage>
</organism>